<protein>
    <submittedName>
        <fullName evidence="7">BTAD domain-containing putative transcriptional regulator</fullName>
    </submittedName>
</protein>
<name>A0ABV6N187_9PSEU</name>
<dbReference type="InterPro" id="IPR016032">
    <property type="entry name" value="Sig_transdc_resp-reg_C-effctor"/>
</dbReference>
<keyword evidence="4" id="KW-0804">Transcription</keyword>
<dbReference type="SMART" id="SM00382">
    <property type="entry name" value="AAA"/>
    <property type="match status" value="1"/>
</dbReference>
<dbReference type="PANTHER" id="PTHR35807">
    <property type="entry name" value="TRANSCRIPTIONAL REGULATOR REDD-RELATED"/>
    <property type="match status" value="1"/>
</dbReference>
<dbReference type="CDD" id="cd15831">
    <property type="entry name" value="BTAD"/>
    <property type="match status" value="1"/>
</dbReference>
<dbReference type="InterPro" id="IPR011990">
    <property type="entry name" value="TPR-like_helical_dom_sf"/>
</dbReference>
<dbReference type="PANTHER" id="PTHR35807:SF1">
    <property type="entry name" value="TRANSCRIPTIONAL REGULATOR REDD"/>
    <property type="match status" value="1"/>
</dbReference>
<evidence type="ECO:0000259" key="6">
    <source>
        <dbReference type="PROSITE" id="PS51755"/>
    </source>
</evidence>
<dbReference type="Pfam" id="PF00486">
    <property type="entry name" value="Trans_reg_C"/>
    <property type="match status" value="1"/>
</dbReference>
<dbReference type="SUPFAM" id="SSF46894">
    <property type="entry name" value="C-terminal effector domain of the bipartite response regulators"/>
    <property type="match status" value="1"/>
</dbReference>
<dbReference type="PRINTS" id="PR00364">
    <property type="entry name" value="DISEASERSIST"/>
</dbReference>
<dbReference type="Gene3D" id="1.10.10.10">
    <property type="entry name" value="Winged helix-like DNA-binding domain superfamily/Winged helix DNA-binding domain"/>
    <property type="match status" value="2"/>
</dbReference>
<evidence type="ECO:0000313" key="8">
    <source>
        <dbReference type="Proteomes" id="UP001589810"/>
    </source>
</evidence>
<dbReference type="InterPro" id="IPR001867">
    <property type="entry name" value="OmpR/PhoB-type_DNA-bd"/>
</dbReference>
<dbReference type="SMART" id="SM00862">
    <property type="entry name" value="Trans_reg_C"/>
    <property type="match status" value="1"/>
</dbReference>
<evidence type="ECO:0000256" key="3">
    <source>
        <dbReference type="ARBA" id="ARBA00023125"/>
    </source>
</evidence>
<dbReference type="Gene3D" id="1.25.40.10">
    <property type="entry name" value="Tetratricopeptide repeat domain"/>
    <property type="match status" value="2"/>
</dbReference>
<evidence type="ECO:0000256" key="4">
    <source>
        <dbReference type="ARBA" id="ARBA00023163"/>
    </source>
</evidence>
<dbReference type="InterPro" id="IPR003593">
    <property type="entry name" value="AAA+_ATPase"/>
</dbReference>
<gene>
    <name evidence="7" type="ORF">ACFFH7_31930</name>
</gene>
<keyword evidence="8" id="KW-1185">Reference proteome</keyword>
<comment type="caution">
    <text evidence="7">The sequence shown here is derived from an EMBL/GenBank/DDBJ whole genome shotgun (WGS) entry which is preliminary data.</text>
</comment>
<dbReference type="PROSITE" id="PS51755">
    <property type="entry name" value="OMPR_PHOB"/>
    <property type="match status" value="1"/>
</dbReference>
<organism evidence="7 8">
    <name type="scientific">Kutzneria chonburiensis</name>
    <dbReference type="NCBI Taxonomy" id="1483604"/>
    <lineage>
        <taxon>Bacteria</taxon>
        <taxon>Bacillati</taxon>
        <taxon>Actinomycetota</taxon>
        <taxon>Actinomycetes</taxon>
        <taxon>Pseudonocardiales</taxon>
        <taxon>Pseudonocardiaceae</taxon>
        <taxon>Kutzneria</taxon>
    </lineage>
</organism>
<dbReference type="Pfam" id="PF03704">
    <property type="entry name" value="BTAD"/>
    <property type="match status" value="1"/>
</dbReference>
<dbReference type="InterPro" id="IPR005158">
    <property type="entry name" value="BTAD"/>
</dbReference>
<dbReference type="SUPFAM" id="SSF48452">
    <property type="entry name" value="TPR-like"/>
    <property type="match status" value="2"/>
</dbReference>
<dbReference type="SUPFAM" id="SSF52540">
    <property type="entry name" value="P-loop containing nucleoside triphosphate hydrolases"/>
    <property type="match status" value="1"/>
</dbReference>
<keyword evidence="3 5" id="KW-0238">DNA-binding</keyword>
<feature type="DNA-binding region" description="OmpR/PhoB-type" evidence="5">
    <location>
        <begin position="1"/>
        <end position="100"/>
    </location>
</feature>
<evidence type="ECO:0000256" key="5">
    <source>
        <dbReference type="PROSITE-ProRule" id="PRU01091"/>
    </source>
</evidence>
<evidence type="ECO:0000256" key="2">
    <source>
        <dbReference type="ARBA" id="ARBA00023015"/>
    </source>
</evidence>
<accession>A0ABV6N187</accession>
<dbReference type="EMBL" id="JBHLUD010000011">
    <property type="protein sequence ID" value="MFC0546164.1"/>
    <property type="molecule type" value="Genomic_DNA"/>
</dbReference>
<evidence type="ECO:0000313" key="7">
    <source>
        <dbReference type="EMBL" id="MFC0546164.1"/>
    </source>
</evidence>
<proteinExistence type="inferred from homology"/>
<evidence type="ECO:0000256" key="1">
    <source>
        <dbReference type="ARBA" id="ARBA00005820"/>
    </source>
</evidence>
<dbReference type="RefSeq" id="WP_273943281.1">
    <property type="nucleotide sequence ID" value="NZ_CP097263.1"/>
</dbReference>
<dbReference type="InterPro" id="IPR027417">
    <property type="entry name" value="P-loop_NTPase"/>
</dbReference>
<sequence length="853" mass="91830">MTGLAVRLFGQVGAVLDGVELNLGAPGPRSLFARLALSAGETVSADDLVDALWGDEPPRTARSTVYTYVSMLRKALGDNVIGSRVGYRLAVLPTAVDLRRFENCFRDARGHWAAGDFVGALTASEGAVQEWHGLPLAGAVGPFVAHERDRIEALWVDVQELRCSALLAVGRPDEAIIDLSRLATANPLRERLHELLMTAQHRTGRAAEARQTYDRARQALDDELGIEPGRGLREAFALLTPTVVPAQLPHGVAHFTGRARLLRELQATKPGATAVIDGQAGVGKTTLAVQFAHLMAPRFPDGQLFIDLRGFDPIAQPVTAEEALDRMLRALGADEQQADRGAHYRSLLADRKVLVVLDNAVSAEQVRPLLPDAPGCLAVVTSRNRLSLDGPRFGLDTLSPAESVALLASVLGADRVREDPDSAGELAVQCGHLPLALRVAAERIGSSSYALVDMVEELRREEDRLDALTPDDDELSDVRAVFHLSYKSLEPTLARAFRLLGRHPGAEIDLHDVAALLDTDIDAARDIMTRLVSQHLVAHTDSYRLHDLLRIFAAEQPEPEADAAVQRLLECALAAAHDARAALTPGLGDIVPGVTCPHPHPIGYDEALAWAGERLPTLAALAKAAADRGHDRLCAQLAATLAVLCFGTGHWAMWLRVIDIGLAAARRTDDQLNIARLCNDAGVAYHYFLDDQEQAVACHEVAAEILVRLDRTDPAVAANLAVAHTRLARHKGSVELLERDLADAREQGALFLEAIAAFNLCELLSERGESARAVEYGQRGAALLRQTGARHRHMLGYASEHAGTSLLRAGLPADAVGYLEEALAIWRELANERGMASATRSLAEALTAAASPR</sequence>
<dbReference type="SMART" id="SM01043">
    <property type="entry name" value="BTAD"/>
    <property type="match status" value="1"/>
</dbReference>
<feature type="domain" description="OmpR/PhoB-type" evidence="6">
    <location>
        <begin position="1"/>
        <end position="100"/>
    </location>
</feature>
<comment type="similarity">
    <text evidence="1">Belongs to the AfsR/DnrI/RedD regulatory family.</text>
</comment>
<dbReference type="InterPro" id="IPR051677">
    <property type="entry name" value="AfsR-DnrI-RedD_regulator"/>
</dbReference>
<keyword evidence="2" id="KW-0805">Transcription regulation</keyword>
<dbReference type="InterPro" id="IPR036388">
    <property type="entry name" value="WH-like_DNA-bd_sf"/>
</dbReference>
<dbReference type="Proteomes" id="UP001589810">
    <property type="component" value="Unassembled WGS sequence"/>
</dbReference>
<reference evidence="7 8" key="1">
    <citation type="submission" date="2024-09" db="EMBL/GenBank/DDBJ databases">
        <authorList>
            <person name="Sun Q."/>
            <person name="Mori K."/>
        </authorList>
    </citation>
    <scope>NUCLEOTIDE SEQUENCE [LARGE SCALE GENOMIC DNA]</scope>
    <source>
        <strain evidence="7 8">TBRC 1432</strain>
    </source>
</reference>